<feature type="compositionally biased region" description="Basic and acidic residues" evidence="10">
    <location>
        <begin position="1"/>
        <end position="10"/>
    </location>
</feature>
<keyword evidence="6" id="KW-0479">Metal-binding</keyword>
<dbReference type="InterPro" id="IPR009010">
    <property type="entry name" value="Asp_de-COase-like_dom_sf"/>
</dbReference>
<dbReference type="PANTHER" id="PTHR43105">
    <property type="entry name" value="RESPIRATORY NITRATE REDUCTASE"/>
    <property type="match status" value="1"/>
</dbReference>
<dbReference type="PANTHER" id="PTHR43105:SF4">
    <property type="entry name" value="PROTEIN YDEP"/>
    <property type="match status" value="1"/>
</dbReference>
<dbReference type="CDD" id="cd02787">
    <property type="entry name" value="MopB_CT_ydeP"/>
    <property type="match status" value="1"/>
</dbReference>
<comment type="similarity">
    <text evidence="3">Belongs to the prokaryotic molybdopterin-containing oxidoreductase family.</text>
</comment>
<dbReference type="Pfam" id="PF01568">
    <property type="entry name" value="Molydop_binding"/>
    <property type="match status" value="1"/>
</dbReference>
<feature type="region of interest" description="Disordered" evidence="10">
    <location>
        <begin position="1"/>
        <end position="26"/>
    </location>
</feature>
<evidence type="ECO:0000259" key="11">
    <source>
        <dbReference type="Pfam" id="PF00384"/>
    </source>
</evidence>
<dbReference type="Gene3D" id="3.40.50.740">
    <property type="match status" value="1"/>
</dbReference>
<keyword evidence="4" id="KW-0004">4Fe-4S</keyword>
<name>A0A2T0YFK2_9MICC</name>
<dbReference type="Gene3D" id="2.40.40.20">
    <property type="match status" value="1"/>
</dbReference>
<reference evidence="13 14" key="1">
    <citation type="submission" date="2018-03" db="EMBL/GenBank/DDBJ databases">
        <title>Comparative analysis of microorganisms from saline springs in Andes Mountain Range, Colombia.</title>
        <authorList>
            <person name="Rubin E."/>
        </authorList>
    </citation>
    <scope>NUCLEOTIDE SEQUENCE [LARGE SCALE GENOMIC DNA]</scope>
    <source>
        <strain evidence="13 14">CG 35</strain>
    </source>
</reference>
<dbReference type="RefSeq" id="WP_258175013.1">
    <property type="nucleotide sequence ID" value="NZ_PVTY01000014.1"/>
</dbReference>
<evidence type="ECO:0000256" key="5">
    <source>
        <dbReference type="ARBA" id="ARBA00022505"/>
    </source>
</evidence>
<evidence type="ECO:0000256" key="10">
    <source>
        <dbReference type="SAM" id="MobiDB-lite"/>
    </source>
</evidence>
<accession>A0A2T0YFK2</accession>
<proteinExistence type="inferred from homology"/>
<evidence type="ECO:0000256" key="1">
    <source>
        <dbReference type="ARBA" id="ARBA00001942"/>
    </source>
</evidence>
<dbReference type="InterPro" id="IPR050123">
    <property type="entry name" value="Prok_molybdopt-oxidoreductase"/>
</dbReference>
<keyword evidence="9" id="KW-0411">Iron-sulfur</keyword>
<keyword evidence="5" id="KW-0500">Molybdenum</keyword>
<keyword evidence="14" id="KW-1185">Reference proteome</keyword>
<dbReference type="Proteomes" id="UP000238217">
    <property type="component" value="Unassembled WGS sequence"/>
</dbReference>
<evidence type="ECO:0000256" key="7">
    <source>
        <dbReference type="ARBA" id="ARBA00023002"/>
    </source>
</evidence>
<evidence type="ECO:0000313" key="13">
    <source>
        <dbReference type="EMBL" id="PRZ13709.1"/>
    </source>
</evidence>
<dbReference type="EMBL" id="PVTY01000014">
    <property type="protein sequence ID" value="PRZ13709.1"/>
    <property type="molecule type" value="Genomic_DNA"/>
</dbReference>
<comment type="cofactor">
    <cofactor evidence="1">
        <name>Mo-bis(molybdopterin guanine dinucleotide)</name>
        <dbReference type="ChEBI" id="CHEBI:60539"/>
    </cofactor>
</comment>
<dbReference type="GO" id="GO:0043546">
    <property type="term" value="F:molybdopterin cofactor binding"/>
    <property type="evidence" value="ECO:0007669"/>
    <property type="project" value="InterPro"/>
</dbReference>
<keyword evidence="7" id="KW-0560">Oxidoreductase</keyword>
<evidence type="ECO:0000313" key="14">
    <source>
        <dbReference type="Proteomes" id="UP000238217"/>
    </source>
</evidence>
<evidence type="ECO:0000256" key="3">
    <source>
        <dbReference type="ARBA" id="ARBA00010312"/>
    </source>
</evidence>
<evidence type="ECO:0000256" key="4">
    <source>
        <dbReference type="ARBA" id="ARBA00022485"/>
    </source>
</evidence>
<gene>
    <name evidence="13" type="ORF">BCL67_11437</name>
</gene>
<dbReference type="InterPro" id="IPR006656">
    <property type="entry name" value="Mopterin_OxRdtase"/>
</dbReference>
<dbReference type="GO" id="GO:0008863">
    <property type="term" value="F:formate dehydrogenase (NAD+) activity"/>
    <property type="evidence" value="ECO:0007669"/>
    <property type="project" value="InterPro"/>
</dbReference>
<dbReference type="NCBIfam" id="TIGR01701">
    <property type="entry name" value="Fdhalpha-like"/>
    <property type="match status" value="1"/>
</dbReference>
<dbReference type="SUPFAM" id="SSF53706">
    <property type="entry name" value="Formate dehydrogenase/DMSO reductase, domains 1-3"/>
    <property type="match status" value="1"/>
</dbReference>
<dbReference type="InterPro" id="IPR041953">
    <property type="entry name" value="YdeP_MopB"/>
</dbReference>
<evidence type="ECO:0000256" key="2">
    <source>
        <dbReference type="ARBA" id="ARBA00001966"/>
    </source>
</evidence>
<dbReference type="PIRSF" id="PIRSF000144">
    <property type="entry name" value="CbbBc"/>
    <property type="match status" value="1"/>
</dbReference>
<feature type="domain" description="Molybdopterin oxidoreductase" evidence="11">
    <location>
        <begin position="131"/>
        <end position="500"/>
    </location>
</feature>
<dbReference type="GO" id="GO:0030151">
    <property type="term" value="F:molybdenum ion binding"/>
    <property type="evidence" value="ECO:0007669"/>
    <property type="project" value="InterPro"/>
</dbReference>
<dbReference type="InterPro" id="IPR010046">
    <property type="entry name" value="Mopterin_OxRdtse_a_bac"/>
</dbReference>
<dbReference type="InterPro" id="IPR006657">
    <property type="entry name" value="MoPterin_dinucl-bd_dom"/>
</dbReference>
<dbReference type="AlphaFoldDB" id="A0A2T0YFK2"/>
<dbReference type="InterPro" id="IPR037951">
    <property type="entry name" value="MopB_CT_YdeP"/>
</dbReference>
<comment type="cofactor">
    <cofactor evidence="2">
        <name>[4Fe-4S] cluster</name>
        <dbReference type="ChEBI" id="CHEBI:49883"/>
    </cofactor>
</comment>
<sequence>MTKMRDESVRGHAAQFEDIDEDSLQVSEPKTHAAGLKAVEVSFSRGMAQGGLSRTVRAMYRVNQSGGVDCPGCAWPEPTETKRKPVEFCENGAKALAEESTTRVVTPQWWAEHSIAELETKTEYWLGQSGRITHPMMIHAGETHYRPISWAEAFETIGDHVRATTPDRCMFYTSGRTANETAFLYQLLARSLGTNNLPDCSNMCHESSGTALNPTIGIGKGTVSLKDLEHSELIFVVGQNPGTNHPRMLGSLAQARKNGGKVVSVNPLPEAGLLRFKDPQTAKGLIGDGEQISDEFLQIKVGGDQALFQALGHLLLRKEQENPGSVVDREFVESKTRGFTEYSQARATLDWAEIEAATGLQRAEIEHIADLMAASKATIFCWALGLTQQPHSVDTIKEIVNLLLLQGNFGKPGAGACPVRGHSNVQGDRTFGIWERPTEPFLRRLDAEFGIRSPRAHGFDSTNGMSAMDAGDVDVFVSMGGNLAAANSDTAVMEAGLKRTGLTVHISTKPNRSHVVHGQTSLILPTLGRSDRDDKHPGGAQFLSVENSMSVVSSTRGRLEPVSDHLLAEPVIIARMAEAIFGPEHVVDWQAMAEDYDVIRDHASRVVEGTEDFNRRIRDKHGFVLPNPPRDHRSFATADGLAGFTVRALEYLTPPEGHLVLQTMRSHDQYNTTFYGLDDRYRGVSGGRRVILIHPEDLAATGFADRELVDVVSVFQGEERRAERFHLVAYPTARGCVAAYYPEANALTHRNLVARESNTPGFKAMMVRFEAHTPAPAAAAAESGAGQHGSAGSDGAE</sequence>
<dbReference type="Pfam" id="PF00384">
    <property type="entry name" value="Molybdopterin"/>
    <property type="match status" value="1"/>
</dbReference>
<dbReference type="SUPFAM" id="SSF50692">
    <property type="entry name" value="ADC-like"/>
    <property type="match status" value="1"/>
</dbReference>
<protein>
    <submittedName>
        <fullName evidence="13">Formate dehydrogenase major subunit</fullName>
    </submittedName>
</protein>
<evidence type="ECO:0000256" key="9">
    <source>
        <dbReference type="ARBA" id="ARBA00023014"/>
    </source>
</evidence>
<evidence type="ECO:0000256" key="8">
    <source>
        <dbReference type="ARBA" id="ARBA00023004"/>
    </source>
</evidence>
<evidence type="ECO:0000259" key="12">
    <source>
        <dbReference type="Pfam" id="PF01568"/>
    </source>
</evidence>
<dbReference type="CDD" id="cd02767">
    <property type="entry name" value="MopB_ydeP"/>
    <property type="match status" value="1"/>
</dbReference>
<dbReference type="Gene3D" id="3.40.228.10">
    <property type="entry name" value="Dimethylsulfoxide Reductase, domain 2"/>
    <property type="match status" value="1"/>
</dbReference>
<feature type="region of interest" description="Disordered" evidence="10">
    <location>
        <begin position="777"/>
        <end position="797"/>
    </location>
</feature>
<dbReference type="GO" id="GO:0016020">
    <property type="term" value="C:membrane"/>
    <property type="evidence" value="ECO:0007669"/>
    <property type="project" value="TreeGrafter"/>
</dbReference>
<comment type="caution">
    <text evidence="13">The sequence shown here is derived from an EMBL/GenBank/DDBJ whole genome shotgun (WGS) entry which is preliminary data.</text>
</comment>
<feature type="domain" description="Molybdopterin dinucleotide-binding" evidence="12">
    <location>
        <begin position="659"/>
        <end position="765"/>
    </location>
</feature>
<dbReference type="GO" id="GO:0051539">
    <property type="term" value="F:4 iron, 4 sulfur cluster binding"/>
    <property type="evidence" value="ECO:0007669"/>
    <property type="project" value="UniProtKB-KW"/>
</dbReference>
<organism evidence="13 14">
    <name type="scientific">Nesterenkonia sandarakina</name>
    <dbReference type="NCBI Taxonomy" id="272918"/>
    <lineage>
        <taxon>Bacteria</taxon>
        <taxon>Bacillati</taxon>
        <taxon>Actinomycetota</taxon>
        <taxon>Actinomycetes</taxon>
        <taxon>Micrococcales</taxon>
        <taxon>Micrococcaceae</taxon>
        <taxon>Nesterenkonia</taxon>
    </lineage>
</organism>
<evidence type="ECO:0000256" key="6">
    <source>
        <dbReference type="ARBA" id="ARBA00022723"/>
    </source>
</evidence>
<keyword evidence="8" id="KW-0408">Iron</keyword>